<feature type="domain" description="RRM" evidence="8">
    <location>
        <begin position="590"/>
        <end position="657"/>
    </location>
</feature>
<sequence length="862" mass="96011">MDDSVPSDTVRHLLSTACDDPRTSSSQASTASAELLELCIRHDDPKALLLALTTAVCEIADNIEEVAAQPVSELLFGLDALPVIFARLTLRRTALLSSTLDSFSTAFLNLKPTASSDAEDRLLRWRKAMLASLDCALADLHTRQSARLLVELHTQDLIAVCTSNSLPSAFASTSFAQAAYEELFPELQPPSARGLSRRISLGPKLDGFDIEIVMAQLHKAGYATCYQQHPRAITRILGYVAAVCDQQPPSAGLQDAVIKLSMNIVRSGCDASELDPAIAILVRWVKGSVFAPENNNFELLLQILQAAAAQCQEIVLRNIAFRLLGFLINTVCQEREDRQMQCYVELLEHDAPIAFQANALQPFRELLNSCFQRSEASLFLTTAFATVFAPILCSLGDELLAMSDEQTAAELVPLVLDRAQFLYFLFSRDHDNQTGMRSSPAKEALERRFLVQARAVTDKLVKAGLQDMTLALAQDALARLTQVLASAGDVVSMVRIQIRNLSSMTIQDDLEELFGKFGPLDNIRMKQGFAFLELPTQESAEAAIAEVNSRSLLDEEEAVSLIVTLAKEAPEAVDEDFGTRAEYTRSSTGYRVEISGISSSITYEDLKRLGRRAGHPMRADFERKTGIGFIDFGEHEQAKRAVKMLNRNIVYGHMIRVYHEGLPYVGTQLDLRLRLGVQPSHYLHYPRDESKHKPKNPLVKQNDYRREPRGDYADDMARDLRGSCRDDDRRNSFGGDHRNRYIRDRLRSPDRPVSPRRSSSLADNHQRPSRSGVYRGESRRYLPTWGAERAHKGPMSSIKIASLYCGEKIATACARLKTTITPSIAAMRRQVEMPSADMTARRNVQMVIMRLVVTIAHRSHCV</sequence>
<feature type="compositionally biased region" description="Basic and acidic residues" evidence="7">
    <location>
        <begin position="702"/>
        <end position="750"/>
    </location>
</feature>
<evidence type="ECO:0000256" key="3">
    <source>
        <dbReference type="ARBA" id="ARBA00022737"/>
    </source>
</evidence>
<evidence type="ECO:0000256" key="6">
    <source>
        <dbReference type="PROSITE-ProRule" id="PRU00176"/>
    </source>
</evidence>
<keyword evidence="4 6" id="KW-0694">RNA-binding</keyword>
<dbReference type="InterPro" id="IPR050374">
    <property type="entry name" value="RRT5_SRSF_SR"/>
</dbReference>
<dbReference type="Proteomes" id="UP000009131">
    <property type="component" value="Unassembled WGS sequence"/>
</dbReference>
<evidence type="ECO:0000256" key="5">
    <source>
        <dbReference type="ARBA" id="ARBA00023242"/>
    </source>
</evidence>
<evidence type="ECO:0000256" key="7">
    <source>
        <dbReference type="SAM" id="MobiDB-lite"/>
    </source>
</evidence>
<dbReference type="SUPFAM" id="SSF54928">
    <property type="entry name" value="RNA-binding domain, RBD"/>
    <property type="match status" value="1"/>
</dbReference>
<dbReference type="EMBL" id="BABT02000068">
    <property type="protein sequence ID" value="GAA95933.1"/>
    <property type="molecule type" value="Genomic_DNA"/>
</dbReference>
<dbReference type="Gene3D" id="3.30.70.330">
    <property type="match status" value="2"/>
</dbReference>
<organism evidence="9 10">
    <name type="scientific">Mixia osmundae (strain CBS 9802 / IAM 14324 / JCM 22182 / KY 12970)</name>
    <dbReference type="NCBI Taxonomy" id="764103"/>
    <lineage>
        <taxon>Eukaryota</taxon>
        <taxon>Fungi</taxon>
        <taxon>Dikarya</taxon>
        <taxon>Basidiomycota</taxon>
        <taxon>Pucciniomycotina</taxon>
        <taxon>Mixiomycetes</taxon>
        <taxon>Mixiales</taxon>
        <taxon>Mixiaceae</taxon>
        <taxon>Mixia</taxon>
    </lineage>
</organism>
<dbReference type="AlphaFoldDB" id="G7DZC3"/>
<dbReference type="PANTHER" id="PTHR23003:SF62">
    <property type="entry name" value="SERINE_ARGININE (SR)-TYPE SHUTTLING MRNA BINDING PROTEIN NPL3"/>
    <property type="match status" value="1"/>
</dbReference>
<dbReference type="HOGENOM" id="CLU_332350_0_0_1"/>
<dbReference type="InterPro" id="IPR000504">
    <property type="entry name" value="RRM_dom"/>
</dbReference>
<dbReference type="Pfam" id="PF00076">
    <property type="entry name" value="RRM_1"/>
    <property type="match status" value="2"/>
</dbReference>
<feature type="domain" description="RRM" evidence="8">
    <location>
        <begin position="494"/>
        <end position="568"/>
    </location>
</feature>
<keyword evidence="3" id="KW-0677">Repeat</keyword>
<dbReference type="PANTHER" id="PTHR23003">
    <property type="entry name" value="RNA RECOGNITION MOTIF RRM DOMAIN CONTAINING PROTEIN"/>
    <property type="match status" value="1"/>
</dbReference>
<reference evidence="9 10" key="2">
    <citation type="journal article" date="2012" name="Open Biol.">
        <title>Characteristics of nucleosomes and linker DNA regions on the genome of the basidiomycete Mixia osmundae revealed by mono- and dinucleosome mapping.</title>
        <authorList>
            <person name="Nishida H."/>
            <person name="Kondo S."/>
            <person name="Matsumoto T."/>
            <person name="Suzuki Y."/>
            <person name="Yoshikawa H."/>
            <person name="Taylor T.D."/>
            <person name="Sugiyama J."/>
        </authorList>
    </citation>
    <scope>NUCLEOTIDE SEQUENCE [LARGE SCALE GENOMIC DNA]</scope>
    <source>
        <strain evidence="10">CBS 9802 / IAM 14324 / JCM 22182 / KY 12970</strain>
    </source>
</reference>
<evidence type="ECO:0000259" key="8">
    <source>
        <dbReference type="PROSITE" id="PS50102"/>
    </source>
</evidence>
<dbReference type="RefSeq" id="XP_014571198.1">
    <property type="nucleotide sequence ID" value="XM_014715712.1"/>
</dbReference>
<dbReference type="GO" id="GO:0005737">
    <property type="term" value="C:cytoplasm"/>
    <property type="evidence" value="ECO:0007669"/>
    <property type="project" value="TreeGrafter"/>
</dbReference>
<comment type="caution">
    <text evidence="9">The sequence shown here is derived from an EMBL/GenBank/DDBJ whole genome shotgun (WGS) entry which is preliminary data.</text>
</comment>
<evidence type="ECO:0000256" key="4">
    <source>
        <dbReference type="ARBA" id="ARBA00022884"/>
    </source>
</evidence>
<evidence type="ECO:0000256" key="1">
    <source>
        <dbReference type="ARBA" id="ARBA00004123"/>
    </source>
</evidence>
<dbReference type="GO" id="GO:0006397">
    <property type="term" value="P:mRNA processing"/>
    <property type="evidence" value="ECO:0007669"/>
    <property type="project" value="UniProtKB-KW"/>
</dbReference>
<dbReference type="InterPro" id="IPR012677">
    <property type="entry name" value="Nucleotide-bd_a/b_plait_sf"/>
</dbReference>
<dbReference type="STRING" id="764103.G7DZC3"/>
<reference evidence="9 10" key="1">
    <citation type="journal article" date="2011" name="J. Gen. Appl. Microbiol.">
        <title>Draft genome sequencing of the enigmatic basidiomycete Mixia osmundae.</title>
        <authorList>
            <person name="Nishida H."/>
            <person name="Nagatsuka Y."/>
            <person name="Sugiyama J."/>
        </authorList>
    </citation>
    <scope>NUCLEOTIDE SEQUENCE [LARGE SCALE GENOMIC DNA]</scope>
    <source>
        <strain evidence="10">CBS 9802 / IAM 14324 / JCM 22182 / KY 12970</strain>
    </source>
</reference>
<dbReference type="GO" id="GO:0005634">
    <property type="term" value="C:nucleus"/>
    <property type="evidence" value="ECO:0007669"/>
    <property type="project" value="UniProtKB-SubCell"/>
</dbReference>
<keyword evidence="5" id="KW-0539">Nucleus</keyword>
<keyword evidence="2" id="KW-0507">mRNA processing</keyword>
<gene>
    <name evidence="9" type="primary">Mo02592</name>
    <name evidence="9" type="ORF">E5Q_02592</name>
</gene>
<evidence type="ECO:0000313" key="9">
    <source>
        <dbReference type="EMBL" id="GAA95933.1"/>
    </source>
</evidence>
<dbReference type="CDD" id="cd00590">
    <property type="entry name" value="RRM_SF"/>
    <property type="match status" value="1"/>
</dbReference>
<feature type="region of interest" description="Disordered" evidence="7">
    <location>
        <begin position="684"/>
        <end position="775"/>
    </location>
</feature>
<dbReference type="InterPro" id="IPR035979">
    <property type="entry name" value="RBD_domain_sf"/>
</dbReference>
<dbReference type="OrthoDB" id="1099063at2759"/>
<evidence type="ECO:0000313" key="10">
    <source>
        <dbReference type="Proteomes" id="UP000009131"/>
    </source>
</evidence>
<dbReference type="SMART" id="SM00360">
    <property type="entry name" value="RRM"/>
    <property type="match status" value="2"/>
</dbReference>
<keyword evidence="10" id="KW-1185">Reference proteome</keyword>
<comment type="subcellular location">
    <subcellularLocation>
        <location evidence="1">Nucleus</location>
    </subcellularLocation>
</comment>
<name>G7DZC3_MIXOS</name>
<protein>
    <recommendedName>
        <fullName evidence="8">RRM domain-containing protein</fullName>
    </recommendedName>
</protein>
<dbReference type="GO" id="GO:0003729">
    <property type="term" value="F:mRNA binding"/>
    <property type="evidence" value="ECO:0007669"/>
    <property type="project" value="TreeGrafter"/>
</dbReference>
<accession>G7DZC3</accession>
<evidence type="ECO:0000256" key="2">
    <source>
        <dbReference type="ARBA" id="ARBA00022664"/>
    </source>
</evidence>
<dbReference type="PROSITE" id="PS50102">
    <property type="entry name" value="RRM"/>
    <property type="match status" value="2"/>
</dbReference>
<dbReference type="InParanoid" id="G7DZC3"/>
<proteinExistence type="predicted"/>